<proteinExistence type="predicted"/>
<accession>A0A9X3NB65</accession>
<evidence type="ECO:0000313" key="4">
    <source>
        <dbReference type="Proteomes" id="UP001147653"/>
    </source>
</evidence>
<gene>
    <name evidence="3" type="ORF">OJ997_23950</name>
</gene>
<dbReference type="Pfam" id="PF19040">
    <property type="entry name" value="SGNH"/>
    <property type="match status" value="1"/>
</dbReference>
<reference evidence="3" key="1">
    <citation type="submission" date="2022-10" db="EMBL/GenBank/DDBJ databases">
        <title>The WGS of Solirubrobacter phytolaccae KCTC 29190.</title>
        <authorList>
            <person name="Jiang Z."/>
        </authorList>
    </citation>
    <scope>NUCLEOTIDE SEQUENCE</scope>
    <source>
        <strain evidence="3">KCTC 29190</strain>
    </source>
</reference>
<evidence type="ECO:0000256" key="1">
    <source>
        <dbReference type="SAM" id="SignalP"/>
    </source>
</evidence>
<dbReference type="Proteomes" id="UP001147653">
    <property type="component" value="Unassembled WGS sequence"/>
</dbReference>
<evidence type="ECO:0000313" key="3">
    <source>
        <dbReference type="EMBL" id="MDA0183385.1"/>
    </source>
</evidence>
<sequence length="297" mass="31455">MIAALAVALSLFGGTPCTGAAARDTEQRCVNASKSVEPTPDEAALTPNVACVRGAVAGLADACAYGAQNPVATVALLGDSHAAHWRAGLEVVAKAKRWRVLEFARPHCPFSYAVPAPSQAGADECVAYNQHVLTWLAENPQVATVFVSNNARLEMAERGKLYRVQGDMAAFAWLPPSVKRIFVLRDTPTNLLATPDCIRGAIRRKLEAGARCAVPRKRALVSDPTVTAAARSPRARVIDLTPFFCSSKECFPVVGGVLVHKDQDHLTQDFSASLGPYITRAIDRSADAAILAPSAAG</sequence>
<feature type="domain" description="SGNH" evidence="2">
    <location>
        <begin position="59"/>
        <end position="278"/>
    </location>
</feature>
<feature type="signal peptide" evidence="1">
    <location>
        <begin position="1"/>
        <end position="20"/>
    </location>
</feature>
<name>A0A9X3NB65_9ACTN</name>
<organism evidence="3 4">
    <name type="scientific">Solirubrobacter phytolaccae</name>
    <dbReference type="NCBI Taxonomy" id="1404360"/>
    <lineage>
        <taxon>Bacteria</taxon>
        <taxon>Bacillati</taxon>
        <taxon>Actinomycetota</taxon>
        <taxon>Thermoleophilia</taxon>
        <taxon>Solirubrobacterales</taxon>
        <taxon>Solirubrobacteraceae</taxon>
        <taxon>Solirubrobacter</taxon>
    </lineage>
</organism>
<keyword evidence="1" id="KW-0732">Signal</keyword>
<protein>
    <submittedName>
        <fullName evidence="3">SGNH hydrolase domain-containing protein</fullName>
    </submittedName>
</protein>
<keyword evidence="4" id="KW-1185">Reference proteome</keyword>
<keyword evidence="3" id="KW-0378">Hydrolase</keyword>
<dbReference type="RefSeq" id="WP_270027774.1">
    <property type="nucleotide sequence ID" value="NZ_JAPDDP010000052.1"/>
</dbReference>
<dbReference type="EMBL" id="JAPDDP010000052">
    <property type="protein sequence ID" value="MDA0183385.1"/>
    <property type="molecule type" value="Genomic_DNA"/>
</dbReference>
<dbReference type="AlphaFoldDB" id="A0A9X3NB65"/>
<evidence type="ECO:0000259" key="2">
    <source>
        <dbReference type="Pfam" id="PF19040"/>
    </source>
</evidence>
<dbReference type="GO" id="GO:0016787">
    <property type="term" value="F:hydrolase activity"/>
    <property type="evidence" value="ECO:0007669"/>
    <property type="project" value="UniProtKB-KW"/>
</dbReference>
<comment type="caution">
    <text evidence="3">The sequence shown here is derived from an EMBL/GenBank/DDBJ whole genome shotgun (WGS) entry which is preliminary data.</text>
</comment>
<feature type="chain" id="PRO_5040753445" evidence="1">
    <location>
        <begin position="21"/>
        <end position="297"/>
    </location>
</feature>
<dbReference type="InterPro" id="IPR043968">
    <property type="entry name" value="SGNH"/>
</dbReference>